<keyword evidence="3" id="KW-1185">Reference proteome</keyword>
<sequence length="117" mass="12726">MQRSAKAGSDPESHVTRAGRHTAKRWSEPRKTSMVVQASTKRSPAGRAESTPDRAPPRDRVERDSRAARVQVDDLALGANHHAWRASFSTSPTGHVSQAVKESPCDLLVVHSRAPPS</sequence>
<feature type="region of interest" description="Disordered" evidence="1">
    <location>
        <begin position="1"/>
        <end position="66"/>
    </location>
</feature>
<evidence type="ECO:0000256" key="1">
    <source>
        <dbReference type="SAM" id="MobiDB-lite"/>
    </source>
</evidence>
<protein>
    <submittedName>
        <fullName evidence="2">Uncharacterized protein</fullName>
    </submittedName>
</protein>
<name>A0ABN2VYM0_9ACTN</name>
<feature type="compositionally biased region" description="Basic and acidic residues" evidence="1">
    <location>
        <begin position="50"/>
        <end position="66"/>
    </location>
</feature>
<accession>A0ABN2VYM0</accession>
<dbReference type="EMBL" id="BAAAPY010000004">
    <property type="protein sequence ID" value="GAA2076753.1"/>
    <property type="molecule type" value="Genomic_DNA"/>
</dbReference>
<evidence type="ECO:0000313" key="2">
    <source>
        <dbReference type="EMBL" id="GAA2076753.1"/>
    </source>
</evidence>
<comment type="caution">
    <text evidence="2">The sequence shown here is derived from an EMBL/GenBank/DDBJ whole genome shotgun (WGS) entry which is preliminary data.</text>
</comment>
<organism evidence="2 3">
    <name type="scientific">Aeromicrobium halocynthiae</name>
    <dbReference type="NCBI Taxonomy" id="560557"/>
    <lineage>
        <taxon>Bacteria</taxon>
        <taxon>Bacillati</taxon>
        <taxon>Actinomycetota</taxon>
        <taxon>Actinomycetes</taxon>
        <taxon>Propionibacteriales</taxon>
        <taxon>Nocardioidaceae</taxon>
        <taxon>Aeromicrobium</taxon>
    </lineage>
</organism>
<evidence type="ECO:0000313" key="3">
    <source>
        <dbReference type="Proteomes" id="UP001501480"/>
    </source>
</evidence>
<dbReference type="Proteomes" id="UP001501480">
    <property type="component" value="Unassembled WGS sequence"/>
</dbReference>
<reference evidence="2 3" key="1">
    <citation type="journal article" date="2019" name="Int. J. Syst. Evol. Microbiol.">
        <title>The Global Catalogue of Microorganisms (GCM) 10K type strain sequencing project: providing services to taxonomists for standard genome sequencing and annotation.</title>
        <authorList>
            <consortium name="The Broad Institute Genomics Platform"/>
            <consortium name="The Broad Institute Genome Sequencing Center for Infectious Disease"/>
            <person name="Wu L."/>
            <person name="Ma J."/>
        </authorList>
    </citation>
    <scope>NUCLEOTIDE SEQUENCE [LARGE SCALE GENOMIC DNA]</scope>
    <source>
        <strain evidence="2 3">JCM 15749</strain>
    </source>
</reference>
<gene>
    <name evidence="2" type="ORF">GCM10009821_15210</name>
</gene>
<proteinExistence type="predicted"/>